<dbReference type="PANTHER" id="PTHR48051:SF46">
    <property type="entry name" value="LEUCINE RICH REPEAT-CONTAINING DOMAIN PROTEIN"/>
    <property type="match status" value="1"/>
</dbReference>
<dbReference type="PANTHER" id="PTHR48051">
    <property type="match status" value="1"/>
</dbReference>
<keyword evidence="1" id="KW-0433">Leucine-rich repeat</keyword>
<dbReference type="InterPro" id="IPR032675">
    <property type="entry name" value="LRR_dom_sf"/>
</dbReference>
<dbReference type="InterPro" id="IPR001611">
    <property type="entry name" value="Leu-rich_rpt"/>
</dbReference>
<organism evidence="4 5">
    <name type="scientific">Cryomyces minteri</name>
    <dbReference type="NCBI Taxonomy" id="331657"/>
    <lineage>
        <taxon>Eukaryota</taxon>
        <taxon>Fungi</taxon>
        <taxon>Dikarya</taxon>
        <taxon>Ascomycota</taxon>
        <taxon>Pezizomycotina</taxon>
        <taxon>Dothideomycetes</taxon>
        <taxon>Dothideomycetes incertae sedis</taxon>
        <taxon>Cryomyces</taxon>
    </lineage>
</organism>
<feature type="domain" description="Disease resistance R13L4/SHOC-2-like LRR" evidence="3">
    <location>
        <begin position="87"/>
        <end position="170"/>
    </location>
</feature>
<keyword evidence="5" id="KW-1185">Reference proteome</keyword>
<dbReference type="Gene3D" id="3.80.10.10">
    <property type="entry name" value="Ribonuclease Inhibitor"/>
    <property type="match status" value="1"/>
</dbReference>
<evidence type="ECO:0000313" key="4">
    <source>
        <dbReference type="EMBL" id="TKA79138.1"/>
    </source>
</evidence>
<dbReference type="PROSITE" id="PS51450">
    <property type="entry name" value="LRR"/>
    <property type="match status" value="1"/>
</dbReference>
<evidence type="ECO:0000259" key="3">
    <source>
        <dbReference type="Pfam" id="PF23598"/>
    </source>
</evidence>
<dbReference type="SUPFAM" id="SSF52075">
    <property type="entry name" value="Outer arm dynein light chain 1"/>
    <property type="match status" value="1"/>
</dbReference>
<dbReference type="AlphaFoldDB" id="A0A4U0XTS3"/>
<evidence type="ECO:0000313" key="5">
    <source>
        <dbReference type="Proteomes" id="UP000308768"/>
    </source>
</evidence>
<sequence length="194" mass="21475">MADLDFVPAAVADDLVGLARNELARERGAHYPASSDTDASQEHPNGVTIDLGYRKIQTLPAEMIDVIKDECARLALSHNLLTSLPPQLSKCTRLRYLNVRSNSLREFPEAILQLSSLEILDISKNKIRVLPPEISNLKSLKVFSIQKTRIEQLPVGLADINSLQVLKLYGLPLTFPPPDICTLKKDTPIPADEN</sequence>
<dbReference type="InterPro" id="IPR050216">
    <property type="entry name" value="LRR_domain-containing"/>
</dbReference>
<protein>
    <recommendedName>
        <fullName evidence="3">Disease resistance R13L4/SHOC-2-like LRR domain-containing protein</fullName>
    </recommendedName>
</protein>
<name>A0A4U0XTS3_9PEZI</name>
<evidence type="ECO:0000256" key="2">
    <source>
        <dbReference type="ARBA" id="ARBA00022737"/>
    </source>
</evidence>
<proteinExistence type="predicted"/>
<keyword evidence="2" id="KW-0677">Repeat</keyword>
<evidence type="ECO:0000256" key="1">
    <source>
        <dbReference type="ARBA" id="ARBA00022614"/>
    </source>
</evidence>
<reference evidence="4 5" key="1">
    <citation type="submission" date="2017-03" db="EMBL/GenBank/DDBJ databases">
        <title>Genomes of endolithic fungi from Antarctica.</title>
        <authorList>
            <person name="Coleine C."/>
            <person name="Masonjones S."/>
            <person name="Stajich J.E."/>
        </authorList>
    </citation>
    <scope>NUCLEOTIDE SEQUENCE [LARGE SCALE GENOMIC DNA]</scope>
    <source>
        <strain evidence="4 5">CCFEE 5187</strain>
    </source>
</reference>
<dbReference type="EMBL" id="NAJN01000112">
    <property type="protein sequence ID" value="TKA79138.1"/>
    <property type="molecule type" value="Genomic_DNA"/>
</dbReference>
<dbReference type="InterPro" id="IPR055414">
    <property type="entry name" value="LRR_R13L4/SHOC2-like"/>
</dbReference>
<dbReference type="OrthoDB" id="1394818at2759"/>
<dbReference type="GO" id="GO:0005737">
    <property type="term" value="C:cytoplasm"/>
    <property type="evidence" value="ECO:0007669"/>
    <property type="project" value="TreeGrafter"/>
</dbReference>
<dbReference type="Proteomes" id="UP000308768">
    <property type="component" value="Unassembled WGS sequence"/>
</dbReference>
<dbReference type="Pfam" id="PF23598">
    <property type="entry name" value="LRR_14"/>
    <property type="match status" value="1"/>
</dbReference>
<dbReference type="InterPro" id="IPR003591">
    <property type="entry name" value="Leu-rich_rpt_typical-subtyp"/>
</dbReference>
<accession>A0A4U0XTS3</accession>
<dbReference type="SMART" id="SM00369">
    <property type="entry name" value="LRR_TYP"/>
    <property type="match status" value="2"/>
</dbReference>
<gene>
    <name evidence="4" type="ORF">B0A49_01320</name>
</gene>
<comment type="caution">
    <text evidence="4">The sequence shown here is derived from an EMBL/GenBank/DDBJ whole genome shotgun (WGS) entry which is preliminary data.</text>
</comment>
<dbReference type="STRING" id="331657.A0A4U0XTS3"/>